<evidence type="ECO:0000313" key="2">
    <source>
        <dbReference type="Proteomes" id="UP000037069"/>
    </source>
</evidence>
<accession>A0A0L0BX73</accession>
<comment type="caution">
    <text evidence="1">The sequence shown here is derived from an EMBL/GenBank/DDBJ whole genome shotgun (WGS) entry which is preliminary data.</text>
</comment>
<gene>
    <name evidence="1" type="ORF">FF38_09481</name>
</gene>
<evidence type="ECO:0000313" key="1">
    <source>
        <dbReference type="EMBL" id="KNC24647.1"/>
    </source>
</evidence>
<dbReference type="OrthoDB" id="8022339at2759"/>
<sequence length="194" mass="22186">MANKLNLINYTEELIDVIDMQDSCIINSVEVDSENFNEEIDLQQFLQTINMESLFETLKAANVTYRSLPYITNADLTEAIPHLGLRAEFRSKLVTWRKTELGVDNEPSKVQLWIDNNDDTSPSSSFINNKNDLKTLINSSPKGRDIIKYAAESQKLTCQQREDIVNIIIKDVIYKNTVLYPNDFQKLTAEICSS</sequence>
<dbReference type="AlphaFoldDB" id="A0A0L0BX73"/>
<organism evidence="1 2">
    <name type="scientific">Lucilia cuprina</name>
    <name type="common">Green bottle fly</name>
    <name type="synonym">Australian sheep blowfly</name>
    <dbReference type="NCBI Taxonomy" id="7375"/>
    <lineage>
        <taxon>Eukaryota</taxon>
        <taxon>Metazoa</taxon>
        <taxon>Ecdysozoa</taxon>
        <taxon>Arthropoda</taxon>
        <taxon>Hexapoda</taxon>
        <taxon>Insecta</taxon>
        <taxon>Pterygota</taxon>
        <taxon>Neoptera</taxon>
        <taxon>Endopterygota</taxon>
        <taxon>Diptera</taxon>
        <taxon>Brachycera</taxon>
        <taxon>Muscomorpha</taxon>
        <taxon>Oestroidea</taxon>
        <taxon>Calliphoridae</taxon>
        <taxon>Luciliinae</taxon>
        <taxon>Lucilia</taxon>
    </lineage>
</organism>
<keyword evidence="2" id="KW-1185">Reference proteome</keyword>
<proteinExistence type="predicted"/>
<reference evidence="1 2" key="1">
    <citation type="journal article" date="2015" name="Nat. Commun.">
        <title>Lucilia cuprina genome unlocks parasitic fly biology to underpin future interventions.</title>
        <authorList>
            <person name="Anstead C.A."/>
            <person name="Korhonen P.K."/>
            <person name="Young N.D."/>
            <person name="Hall R.S."/>
            <person name="Jex A.R."/>
            <person name="Murali S.C."/>
            <person name="Hughes D.S."/>
            <person name="Lee S.F."/>
            <person name="Perry T."/>
            <person name="Stroehlein A.J."/>
            <person name="Ansell B.R."/>
            <person name="Breugelmans B."/>
            <person name="Hofmann A."/>
            <person name="Qu J."/>
            <person name="Dugan S."/>
            <person name="Lee S.L."/>
            <person name="Chao H."/>
            <person name="Dinh H."/>
            <person name="Han Y."/>
            <person name="Doddapaneni H.V."/>
            <person name="Worley K.C."/>
            <person name="Muzny D.M."/>
            <person name="Ioannidis P."/>
            <person name="Waterhouse R.M."/>
            <person name="Zdobnov E.M."/>
            <person name="James P.J."/>
            <person name="Bagnall N.H."/>
            <person name="Kotze A.C."/>
            <person name="Gibbs R.A."/>
            <person name="Richards S."/>
            <person name="Batterham P."/>
            <person name="Gasser R.B."/>
        </authorList>
    </citation>
    <scope>NUCLEOTIDE SEQUENCE [LARGE SCALE GENOMIC DNA]</scope>
    <source>
        <strain evidence="1 2">LS</strain>
        <tissue evidence="1">Full body</tissue>
    </source>
</reference>
<protein>
    <recommendedName>
        <fullName evidence="3">SAM domain-containing protein</fullName>
    </recommendedName>
</protein>
<evidence type="ECO:0008006" key="3">
    <source>
        <dbReference type="Google" id="ProtNLM"/>
    </source>
</evidence>
<dbReference type="Proteomes" id="UP000037069">
    <property type="component" value="Unassembled WGS sequence"/>
</dbReference>
<name>A0A0L0BX73_LUCCU</name>
<dbReference type="EMBL" id="JRES01001199">
    <property type="protein sequence ID" value="KNC24647.1"/>
    <property type="molecule type" value="Genomic_DNA"/>
</dbReference>